<protein>
    <submittedName>
        <fullName evidence="1">Uncharacterized protein</fullName>
    </submittedName>
</protein>
<dbReference type="RefSeq" id="WP_209532839.1">
    <property type="nucleotide sequence ID" value="NZ_JAEEGA010000027.1"/>
</dbReference>
<keyword evidence="2" id="KW-1185">Reference proteome</keyword>
<sequence>MNKTLITKKLIALILMAGLLFLWLKFRHRDVSIVFYDNVVFPQNSYMPCSSFNYDTYKAIKNGTAVYSDWSDEEIRFEQFIDMEKSKFDLVSITPITPDGATADTPAGRPINTSVIGENFTYTIYASMGDDIKSFHLTYSVIEKIASKASSR</sequence>
<proteinExistence type="predicted"/>
<reference evidence="1" key="1">
    <citation type="submission" date="2020-12" db="EMBL/GenBank/DDBJ databases">
        <title>Vagococcus allomyrinae sp. nov. and Enterococcus lavae sp. nov., isolated from the larvae of Allomyrina dichotoma.</title>
        <authorList>
            <person name="Lee S.D."/>
        </authorList>
    </citation>
    <scope>NUCLEOTIDE SEQUENCE</scope>
    <source>
        <strain evidence="1">BWB3-3</strain>
    </source>
</reference>
<gene>
    <name evidence="1" type="ORF">I6N95_25620</name>
</gene>
<evidence type="ECO:0000313" key="1">
    <source>
        <dbReference type="EMBL" id="MBP1044393.1"/>
    </source>
</evidence>
<comment type="caution">
    <text evidence="1">The sequence shown here is derived from an EMBL/GenBank/DDBJ whole genome shotgun (WGS) entry which is preliminary data.</text>
</comment>
<dbReference type="AlphaFoldDB" id="A0A940PK80"/>
<dbReference type="Proteomes" id="UP000674938">
    <property type="component" value="Unassembled WGS sequence"/>
</dbReference>
<dbReference type="EMBL" id="JAEEGA010000027">
    <property type="protein sequence ID" value="MBP1044393.1"/>
    <property type="molecule type" value="Genomic_DNA"/>
</dbReference>
<name>A0A940PK80_9ENTE</name>
<accession>A0A940PK80</accession>
<organism evidence="1 2">
    <name type="scientific">Vagococcus allomyrinae</name>
    <dbReference type="NCBI Taxonomy" id="2794353"/>
    <lineage>
        <taxon>Bacteria</taxon>
        <taxon>Bacillati</taxon>
        <taxon>Bacillota</taxon>
        <taxon>Bacilli</taxon>
        <taxon>Lactobacillales</taxon>
        <taxon>Enterococcaceae</taxon>
        <taxon>Vagococcus</taxon>
    </lineage>
</organism>
<evidence type="ECO:0000313" key="2">
    <source>
        <dbReference type="Proteomes" id="UP000674938"/>
    </source>
</evidence>